<dbReference type="PANTHER" id="PTHR15600">
    <property type="entry name" value="SACSIN"/>
    <property type="match status" value="1"/>
</dbReference>
<evidence type="ECO:0000259" key="1">
    <source>
        <dbReference type="Pfam" id="PF25794"/>
    </source>
</evidence>
<dbReference type="GO" id="GO:0030544">
    <property type="term" value="F:Hsp70 protein binding"/>
    <property type="evidence" value="ECO:0007669"/>
    <property type="project" value="TreeGrafter"/>
</dbReference>
<proteinExistence type="predicted"/>
<dbReference type="InterPro" id="IPR058210">
    <property type="entry name" value="SACS/Nov_dom"/>
</dbReference>
<sequence length="1503" mass="167810">MESPVNEFLTRMGCRADPLLPTLLHEIAVLDEIRDPRSRISEALRLLEEISKHSDEFSPDIIPQILIPDRDGDLHPLPSTFYVDASLERLPPGRIQFLSSLELGDEEEDDGDLQMGEEFTKRIEGVLKEHDIKYALNEFLANAADAGAREFSLVLDERVWDRHGDSAKAKLMSPNLEALQRLPSLFLFNDASFTKDDIDGLRRVGQGGKRLRPDTIGHFGLGALGLFHFTDVVQLVSREWFLILDPSGKHLPPLRGGRPRTSLLRRISEVARRFPGQLAPFEGHFGFSSTSSSYPKTIFRLVLRDGPSELSASHVSPSYCIDLMSGNYRDLAKDAMLFTQLEQITAAHQTPSKPVETMWSVLASRPPEEKSEHREVLVLKQTGRANRAEPQQRWLISRSTTPISHVPAEHSGVLAEMTMLSSQVGLVTCIALRIDSAANANAESPAAAAPAQQPHHLFSSLRLPVVTSLPVHVSASFAISSDRRHIRLDPADHNGNHLPHAAFNVWLLQHLVPPLYISTLAHASQFTQRHNRDLFAKWPRKADKEDEISRIVIDAFYALAVKSTEPICRSAAGQFIPPAQAVIPDPALTLEVRKLLVQMQPADYVAPPYRINHALAQAIVPDGMEQQIRVVDAAYVGSALRAWSDELIAGFVAKQLEPQDIEAVLQFLLSGNVSIADLPLLLLGDGTLATPGPPRYVCDSANPPAIFARSNFLRETVDSRIAKLLKETPDANISDFDVAAVITLLGAKIPATTRAAHSERIAEWVESFWTVYFTLPGPPTLKDIESFALIPTLGAEHISLKHCARLDVFRRPVNHRDLADVISAAERMGFTFAILPVSAREHAECRQFTIETFLEAIENPASPFADLPAREIKHVSEWVQANVHSVRQSEQRQIVRQLPIWPARKGGAAVRVSANELKYVPARVNANVFDQFTPPEFTLAPDLRWLSTVQEWEPARKPLNARTLKQYITIANPLPGLYGPPPSVNSYRDMLTEYLKLDGNDMIPVPDGTMQMRNVEDLYDNTVPLFREALQSQAATSFLHPGLVEGFTEALRGRGLHHHRDWRAFLLCAQTVSVDLTQRNLPEPIVERRAAAVYDFFREHVPALVMGNNDKWRQLDELRFIARRPQRVTAATFDATPFCLPVPMIASPSQLLLPVHVPIAWSQRGVFLQEPSPELIALNKTLGVPTVQQVVNHLAVLALQVAPAYPQNRSLLQQLRATLKFLNDNHAEAQPHILARRAEKLFLNVENADEDDWTAAGQWRSADELQFDLPYDYDNVVGVRQFLSEYRPLVLAAGAGQHHRVQFAASAQPPDSNTLRERFNRMRLARQRLDLKFVPAEPAKGEVIDQTALRVHWTFVAASIPHVATSMDWSDGAEDVDAYPFPGTYFGCLALIDFVYTGKIDAKPADTEDGHEDFLRDLLELLRSADQWHMDDLKDEVGRVIDQWGLLSSATYTLIEENADKYQAKALLEYCHEFRERNPRFLGVQQAAAAAQPGAAAPTPMEE</sequence>
<organism evidence="2 3">
    <name type="scientific">Mycena chlorophos</name>
    <name type="common">Agaric fungus</name>
    <name type="synonym">Agaricus chlorophos</name>
    <dbReference type="NCBI Taxonomy" id="658473"/>
    <lineage>
        <taxon>Eukaryota</taxon>
        <taxon>Fungi</taxon>
        <taxon>Dikarya</taxon>
        <taxon>Basidiomycota</taxon>
        <taxon>Agaricomycotina</taxon>
        <taxon>Agaricomycetes</taxon>
        <taxon>Agaricomycetidae</taxon>
        <taxon>Agaricales</taxon>
        <taxon>Marasmiineae</taxon>
        <taxon>Mycenaceae</taxon>
        <taxon>Mycena</taxon>
    </lineage>
</organism>
<feature type="domain" description="Sacsin/Nov" evidence="1">
    <location>
        <begin position="117"/>
        <end position="344"/>
    </location>
</feature>
<dbReference type="Proteomes" id="UP000613580">
    <property type="component" value="Unassembled WGS sequence"/>
</dbReference>
<evidence type="ECO:0000313" key="2">
    <source>
        <dbReference type="EMBL" id="KAF7322359.1"/>
    </source>
</evidence>
<protein>
    <recommendedName>
        <fullName evidence="1">Sacsin/Nov domain-containing protein</fullName>
    </recommendedName>
</protein>
<dbReference type="Gene3D" id="3.30.710.10">
    <property type="entry name" value="Potassium Channel Kv1.1, Chain A"/>
    <property type="match status" value="1"/>
</dbReference>
<dbReference type="PANTHER" id="PTHR15600:SF42">
    <property type="entry name" value="SACSIN"/>
    <property type="match status" value="1"/>
</dbReference>
<dbReference type="InterPro" id="IPR011333">
    <property type="entry name" value="SKP1/BTB/POZ_sf"/>
</dbReference>
<dbReference type="InterPro" id="IPR052972">
    <property type="entry name" value="Sacsin_chaperone_reg"/>
</dbReference>
<reference evidence="2" key="1">
    <citation type="submission" date="2020-05" db="EMBL/GenBank/DDBJ databases">
        <title>Mycena genomes resolve the evolution of fungal bioluminescence.</title>
        <authorList>
            <person name="Tsai I.J."/>
        </authorList>
    </citation>
    <scope>NUCLEOTIDE SEQUENCE</scope>
    <source>
        <strain evidence="2">110903Hualien_Pintung</strain>
    </source>
</reference>
<dbReference type="SUPFAM" id="SSF55874">
    <property type="entry name" value="ATPase domain of HSP90 chaperone/DNA topoisomerase II/histidine kinase"/>
    <property type="match status" value="1"/>
</dbReference>
<dbReference type="Pfam" id="PF25794">
    <property type="entry name" value="SACS"/>
    <property type="match status" value="1"/>
</dbReference>
<accession>A0A8H6WRY7</accession>
<dbReference type="EMBL" id="JACAZE010000001">
    <property type="protein sequence ID" value="KAF7322359.1"/>
    <property type="molecule type" value="Genomic_DNA"/>
</dbReference>
<keyword evidence="3" id="KW-1185">Reference proteome</keyword>
<dbReference type="OrthoDB" id="1262810at2759"/>
<comment type="caution">
    <text evidence="2">The sequence shown here is derived from an EMBL/GenBank/DDBJ whole genome shotgun (WGS) entry which is preliminary data.</text>
</comment>
<evidence type="ECO:0000313" key="3">
    <source>
        <dbReference type="Proteomes" id="UP000613580"/>
    </source>
</evidence>
<dbReference type="InterPro" id="IPR036890">
    <property type="entry name" value="HATPase_C_sf"/>
</dbReference>
<name>A0A8H6WRY7_MYCCL</name>
<gene>
    <name evidence="2" type="ORF">HMN09_00013700</name>
</gene>